<accession>A0A3E2VVG4</accession>
<dbReference type="Pfam" id="PF00874">
    <property type="entry name" value="PRD"/>
    <property type="match status" value="2"/>
</dbReference>
<keyword evidence="2" id="KW-0805">Transcription regulation</keyword>
<evidence type="ECO:0000313" key="7">
    <source>
        <dbReference type="EMBL" id="RGC14534.1"/>
    </source>
</evidence>
<proteinExistence type="predicted"/>
<keyword evidence="4" id="KW-0804">Transcription</keyword>
<dbReference type="Gene3D" id="1.10.10.10">
    <property type="entry name" value="Winged helix-like DNA-binding domain superfamily/Winged helix DNA-binding domain"/>
    <property type="match status" value="2"/>
</dbReference>
<protein>
    <submittedName>
        <fullName evidence="7">PRD domain-containing protein</fullName>
    </submittedName>
</protein>
<evidence type="ECO:0000259" key="6">
    <source>
        <dbReference type="PROSITE" id="PS51372"/>
    </source>
</evidence>
<dbReference type="OrthoDB" id="3175596at2"/>
<dbReference type="RefSeq" id="WP_117443629.1">
    <property type="nucleotide sequence ID" value="NZ_JAJFEK010000020.1"/>
</dbReference>
<feature type="domain" description="PTS EIIA type-2" evidence="5">
    <location>
        <begin position="490"/>
        <end position="628"/>
    </location>
</feature>
<dbReference type="AlphaFoldDB" id="A0A3E2VVG4"/>
<feature type="domain" description="PRD" evidence="6">
    <location>
        <begin position="171"/>
        <end position="275"/>
    </location>
</feature>
<comment type="caution">
    <text evidence="7">The sequence shown here is derived from an EMBL/GenBank/DDBJ whole genome shotgun (WGS) entry which is preliminary data.</text>
</comment>
<dbReference type="PANTHER" id="PTHR30185:SF12">
    <property type="entry name" value="TRANSCRIPTIONAL REGULATOR MANR"/>
    <property type="match status" value="1"/>
</dbReference>
<evidence type="ECO:0000313" key="8">
    <source>
        <dbReference type="Proteomes" id="UP000260025"/>
    </source>
</evidence>
<keyword evidence="3" id="KW-0010">Activator</keyword>
<dbReference type="InterPro" id="IPR016152">
    <property type="entry name" value="PTrfase/Anion_transptr"/>
</dbReference>
<dbReference type="InterPro" id="IPR002178">
    <property type="entry name" value="PTS_EIIA_type-2_dom"/>
</dbReference>
<reference evidence="7 8" key="1">
    <citation type="submission" date="2018-08" db="EMBL/GenBank/DDBJ databases">
        <title>A genome reference for cultivated species of the human gut microbiota.</title>
        <authorList>
            <person name="Zou Y."/>
            <person name="Xue W."/>
            <person name="Luo G."/>
        </authorList>
    </citation>
    <scope>NUCLEOTIDE SEQUENCE [LARGE SCALE GENOMIC DNA]</scope>
    <source>
        <strain evidence="7 8">OF01-2LB</strain>
    </source>
</reference>
<dbReference type="InterPro" id="IPR007737">
    <property type="entry name" value="Mga_HTH"/>
</dbReference>
<feature type="domain" description="PRD" evidence="6">
    <location>
        <begin position="282"/>
        <end position="388"/>
    </location>
</feature>
<gene>
    <name evidence="7" type="ORF">DXA38_13515</name>
</gene>
<dbReference type="SUPFAM" id="SSF63520">
    <property type="entry name" value="PTS-regulatory domain, PRD"/>
    <property type="match status" value="2"/>
</dbReference>
<dbReference type="PROSITE" id="PS51372">
    <property type="entry name" value="PRD_2"/>
    <property type="match status" value="2"/>
</dbReference>
<evidence type="ECO:0000256" key="1">
    <source>
        <dbReference type="ARBA" id="ARBA00022737"/>
    </source>
</evidence>
<evidence type="ECO:0000256" key="4">
    <source>
        <dbReference type="ARBA" id="ARBA00023163"/>
    </source>
</evidence>
<dbReference type="Pfam" id="PF05043">
    <property type="entry name" value="Mga"/>
    <property type="match status" value="1"/>
</dbReference>
<dbReference type="EMBL" id="QVEV01000020">
    <property type="protein sequence ID" value="RGC14534.1"/>
    <property type="molecule type" value="Genomic_DNA"/>
</dbReference>
<dbReference type="PANTHER" id="PTHR30185">
    <property type="entry name" value="CRYPTIC BETA-GLUCOSIDE BGL OPERON ANTITERMINATOR"/>
    <property type="match status" value="1"/>
</dbReference>
<dbReference type="PROSITE" id="PS51094">
    <property type="entry name" value="PTS_EIIA_TYPE_2"/>
    <property type="match status" value="1"/>
</dbReference>
<dbReference type="Pfam" id="PF00359">
    <property type="entry name" value="PTS_EIIA_2"/>
    <property type="match status" value="1"/>
</dbReference>
<evidence type="ECO:0000256" key="2">
    <source>
        <dbReference type="ARBA" id="ARBA00023015"/>
    </source>
</evidence>
<dbReference type="Proteomes" id="UP000260025">
    <property type="component" value="Unassembled WGS sequence"/>
</dbReference>
<dbReference type="InterPro" id="IPR036634">
    <property type="entry name" value="PRD_sf"/>
</dbReference>
<dbReference type="Gene3D" id="3.40.930.10">
    <property type="entry name" value="Mannitol-specific EII, Chain A"/>
    <property type="match status" value="1"/>
</dbReference>
<sequence length="629" mass="74842">MTENQRYLLKFLDTTFWKSSKKLAAELDCSIRTLRKYVADINMDTGRQIILSSNLGYKLREDIEVEVLFKEQLPQTPYERTKYIIKQLIDFNQEKINIHDLADELYISESTLKLDLKRVGKKLYECDLKLVQCGDDIYLEGLEKNKRKMVRTLLYEESSDKFMNMGFIQKSYPQYNVEFIQYVLKEIFRKYHFYINDYSMINLILYIIIAMDRIDHEYEYMEKPEKLFQIKQHEFKLTEEIIASLEEHYELHFNDSELYELTLLVIGSAINTNFRDHELKNLVTKECSDITERIIREMSENYFLDLSDKNFIYRFTLHMNGLLIRCQNSFFTQNPLTENIRNKCPLIYDYAVNISHIIKRETGYIINDDEIAYLAFHIGSVYENHNNEKHKLSFILLFPQYYDLDISLSDRIVSVFRKDADIKNIITNEEDITNTADFILTTVSIDRKLDMPKVIITPFFNKADQRKVQLLMDRLLIEKKKQKFQSILMEYTKPSLFKKNASFQSREEAIHVMSKQLYEAGMVKEFFEHDVQERENLSSTSFHSVAIPHATKMNAIQTCMNIVLNKEPVLWGSRKVHLIILIAINDQDKKLFIELYEFLSSVLMEDMQLEELLKAKSYYEFIEILLQHI</sequence>
<organism evidence="7 8">
    <name type="scientific">Clostridium innocuum</name>
    <dbReference type="NCBI Taxonomy" id="1522"/>
    <lineage>
        <taxon>Bacteria</taxon>
        <taxon>Bacillati</taxon>
        <taxon>Bacillota</taxon>
        <taxon>Clostridia</taxon>
        <taxon>Eubacteriales</taxon>
        <taxon>Clostridiaceae</taxon>
        <taxon>Clostridium</taxon>
    </lineage>
</organism>
<dbReference type="InterPro" id="IPR011608">
    <property type="entry name" value="PRD"/>
</dbReference>
<keyword evidence="1" id="KW-0677">Repeat</keyword>
<dbReference type="GO" id="GO:0006355">
    <property type="term" value="P:regulation of DNA-templated transcription"/>
    <property type="evidence" value="ECO:0007669"/>
    <property type="project" value="InterPro"/>
</dbReference>
<dbReference type="Gene3D" id="1.10.1790.10">
    <property type="entry name" value="PRD domain"/>
    <property type="match status" value="2"/>
</dbReference>
<dbReference type="InterPro" id="IPR036388">
    <property type="entry name" value="WH-like_DNA-bd_sf"/>
</dbReference>
<evidence type="ECO:0000259" key="5">
    <source>
        <dbReference type="PROSITE" id="PS51094"/>
    </source>
</evidence>
<evidence type="ECO:0000256" key="3">
    <source>
        <dbReference type="ARBA" id="ARBA00023159"/>
    </source>
</evidence>
<name>A0A3E2VVG4_CLOIN</name>
<dbReference type="SUPFAM" id="SSF55804">
    <property type="entry name" value="Phoshotransferase/anion transport protein"/>
    <property type="match status" value="1"/>
</dbReference>
<dbReference type="InterPro" id="IPR050661">
    <property type="entry name" value="BglG_antiterminators"/>
</dbReference>
<dbReference type="CDD" id="cd00211">
    <property type="entry name" value="PTS_IIA_fru"/>
    <property type="match status" value="1"/>
</dbReference>